<sequence>MTRIDPNFRRCTLFTRSARAIWTRVCARPWISSARAWGRRWRLGDWASSSISRNSKYLCSVMIWAASFLAEVRRPVSGHKPPPTLARTCSRSSWRPSSSTFWIPDPQRLDMSALISGHPSYDGSAKLYSGLTTAVCPSENSVFQIIRLTLRLVTPQSAPACTPSLRALCAPLAS</sequence>
<dbReference type="AlphaFoldDB" id="A0A165LK65"/>
<evidence type="ECO:0000313" key="1">
    <source>
        <dbReference type="EMBL" id="KZV97961.1"/>
    </source>
</evidence>
<accession>A0A165LK65</accession>
<dbReference type="EMBL" id="KV425924">
    <property type="protein sequence ID" value="KZV97961.1"/>
    <property type="molecule type" value="Genomic_DNA"/>
</dbReference>
<organism evidence="1 2">
    <name type="scientific">Exidia glandulosa HHB12029</name>
    <dbReference type="NCBI Taxonomy" id="1314781"/>
    <lineage>
        <taxon>Eukaryota</taxon>
        <taxon>Fungi</taxon>
        <taxon>Dikarya</taxon>
        <taxon>Basidiomycota</taxon>
        <taxon>Agaricomycotina</taxon>
        <taxon>Agaricomycetes</taxon>
        <taxon>Auriculariales</taxon>
        <taxon>Exidiaceae</taxon>
        <taxon>Exidia</taxon>
    </lineage>
</organism>
<gene>
    <name evidence="1" type="ORF">EXIGLDRAFT_338223</name>
</gene>
<evidence type="ECO:0000313" key="2">
    <source>
        <dbReference type="Proteomes" id="UP000077266"/>
    </source>
</evidence>
<protein>
    <submittedName>
        <fullName evidence="1">Uncharacterized protein</fullName>
    </submittedName>
</protein>
<dbReference type="InParanoid" id="A0A165LK65"/>
<keyword evidence="2" id="KW-1185">Reference proteome</keyword>
<proteinExistence type="predicted"/>
<name>A0A165LK65_EXIGL</name>
<dbReference type="Proteomes" id="UP000077266">
    <property type="component" value="Unassembled WGS sequence"/>
</dbReference>
<reference evidence="1 2" key="1">
    <citation type="journal article" date="2016" name="Mol. Biol. Evol.">
        <title>Comparative Genomics of Early-Diverging Mushroom-Forming Fungi Provides Insights into the Origins of Lignocellulose Decay Capabilities.</title>
        <authorList>
            <person name="Nagy L.G."/>
            <person name="Riley R."/>
            <person name="Tritt A."/>
            <person name="Adam C."/>
            <person name="Daum C."/>
            <person name="Floudas D."/>
            <person name="Sun H."/>
            <person name="Yadav J.S."/>
            <person name="Pangilinan J."/>
            <person name="Larsson K.H."/>
            <person name="Matsuura K."/>
            <person name="Barry K."/>
            <person name="Labutti K."/>
            <person name="Kuo R."/>
            <person name="Ohm R.A."/>
            <person name="Bhattacharya S.S."/>
            <person name="Shirouzu T."/>
            <person name="Yoshinaga Y."/>
            <person name="Martin F.M."/>
            <person name="Grigoriev I.V."/>
            <person name="Hibbett D.S."/>
        </authorList>
    </citation>
    <scope>NUCLEOTIDE SEQUENCE [LARGE SCALE GENOMIC DNA]</scope>
    <source>
        <strain evidence="1 2">HHB12029</strain>
    </source>
</reference>